<keyword evidence="3" id="KW-1185">Reference proteome</keyword>
<dbReference type="EMBL" id="VICG01000002">
    <property type="protein sequence ID" value="KAA8574868.1"/>
    <property type="molecule type" value="Genomic_DNA"/>
</dbReference>
<evidence type="ECO:0000313" key="2">
    <source>
        <dbReference type="EMBL" id="KAA8574868.1"/>
    </source>
</evidence>
<feature type="compositionally biased region" description="Polar residues" evidence="1">
    <location>
        <begin position="18"/>
        <end position="27"/>
    </location>
</feature>
<feature type="compositionally biased region" description="Basic and acidic residues" evidence="1">
    <location>
        <begin position="1"/>
        <end position="13"/>
    </location>
</feature>
<evidence type="ECO:0000256" key="1">
    <source>
        <dbReference type="SAM" id="MobiDB-lite"/>
    </source>
</evidence>
<organism evidence="2 3">
    <name type="scientific">Monilinia fructicola</name>
    <name type="common">Brown rot fungus</name>
    <name type="synonym">Ciboria fructicola</name>
    <dbReference type="NCBI Taxonomy" id="38448"/>
    <lineage>
        <taxon>Eukaryota</taxon>
        <taxon>Fungi</taxon>
        <taxon>Dikarya</taxon>
        <taxon>Ascomycota</taxon>
        <taxon>Pezizomycotina</taxon>
        <taxon>Leotiomycetes</taxon>
        <taxon>Helotiales</taxon>
        <taxon>Sclerotiniaceae</taxon>
        <taxon>Monilinia</taxon>
    </lineage>
</organism>
<name>A0A5M9JZ99_MONFR</name>
<reference evidence="2 3" key="1">
    <citation type="submission" date="2019-06" db="EMBL/GenBank/DDBJ databases">
        <title>Genome Sequence of the Brown Rot Fungal Pathogen Monilinia fructicola.</title>
        <authorList>
            <person name="De Miccolis Angelini R.M."/>
            <person name="Landi L."/>
            <person name="Abate D."/>
            <person name="Pollastro S."/>
            <person name="Romanazzi G."/>
            <person name="Faretra F."/>
        </authorList>
    </citation>
    <scope>NUCLEOTIDE SEQUENCE [LARGE SCALE GENOMIC DNA]</scope>
    <source>
        <strain evidence="2 3">Mfrc123</strain>
    </source>
</reference>
<feature type="region of interest" description="Disordered" evidence="1">
    <location>
        <begin position="1"/>
        <end position="33"/>
    </location>
</feature>
<protein>
    <submittedName>
        <fullName evidence="2">Uncharacterized protein</fullName>
    </submittedName>
</protein>
<gene>
    <name evidence="2" type="ORF">EYC84_004111</name>
</gene>
<evidence type="ECO:0000313" key="3">
    <source>
        <dbReference type="Proteomes" id="UP000322873"/>
    </source>
</evidence>
<comment type="caution">
    <text evidence="2">The sequence shown here is derived from an EMBL/GenBank/DDBJ whole genome shotgun (WGS) entry which is preliminary data.</text>
</comment>
<dbReference type="VEuPathDB" id="FungiDB:MFRU_002g04520"/>
<sequence length="196" mass="22110">MDIVNDRLAEKSAARGNSALTPPSSKLPQKIRGVSPALLSAGVHVPATPTTNSSPLKESYVLQRHDHADDASQDIDMAPRVEPSGEADETIISLDSSAPKRDLGPMNWSDFEERYEAAIAQLSDKEDQLVHDFQNLTEAFQIWADSSSERDNQRALKRLRTRERYVQIHERTLEEKKQHYLKVVQAFKQALELFSE</sequence>
<proteinExistence type="predicted"/>
<dbReference type="Proteomes" id="UP000322873">
    <property type="component" value="Unassembled WGS sequence"/>
</dbReference>
<dbReference type="AlphaFoldDB" id="A0A5M9JZ99"/>
<accession>A0A5M9JZ99</accession>